<gene>
    <name evidence="1" type="ORF">HD597_004447</name>
</gene>
<protein>
    <recommendedName>
        <fullName evidence="3">Lasso RiPP family leader peptide-containing protein</fullName>
    </recommendedName>
</protein>
<dbReference type="Proteomes" id="UP001139648">
    <property type="component" value="Unassembled WGS sequence"/>
</dbReference>
<name>A0A9X2K1L0_9ACTN</name>
<dbReference type="AlphaFoldDB" id="A0A9X2K1L0"/>
<reference evidence="1" key="1">
    <citation type="submission" date="2022-06" db="EMBL/GenBank/DDBJ databases">
        <title>Sequencing the genomes of 1000 actinobacteria strains.</title>
        <authorList>
            <person name="Klenk H.-P."/>
        </authorList>
    </citation>
    <scope>NUCLEOTIDE SEQUENCE</scope>
    <source>
        <strain evidence="1">DSM 46694</strain>
    </source>
</reference>
<dbReference type="RefSeq" id="WP_253744552.1">
    <property type="nucleotide sequence ID" value="NZ_BAABKA010000015.1"/>
</dbReference>
<keyword evidence="2" id="KW-1185">Reference proteome</keyword>
<dbReference type="EMBL" id="JAMZEB010000002">
    <property type="protein sequence ID" value="MCP2357427.1"/>
    <property type="molecule type" value="Genomic_DNA"/>
</dbReference>
<dbReference type="NCBIfam" id="NF033521">
    <property type="entry name" value="lasso_leader_L3"/>
    <property type="match status" value="1"/>
</dbReference>
<sequence length="41" mass="4766">MDQAKDMQAPYEPPALEEAGLFTEVTLGKDWWGDDWYGQLY</sequence>
<evidence type="ECO:0008006" key="3">
    <source>
        <dbReference type="Google" id="ProtNLM"/>
    </source>
</evidence>
<evidence type="ECO:0000313" key="2">
    <source>
        <dbReference type="Proteomes" id="UP001139648"/>
    </source>
</evidence>
<comment type="caution">
    <text evidence="1">The sequence shown here is derived from an EMBL/GenBank/DDBJ whole genome shotgun (WGS) entry which is preliminary data.</text>
</comment>
<organism evidence="1 2">
    <name type="scientific">Nonomuraea thailandensis</name>
    <dbReference type="NCBI Taxonomy" id="1188745"/>
    <lineage>
        <taxon>Bacteria</taxon>
        <taxon>Bacillati</taxon>
        <taxon>Actinomycetota</taxon>
        <taxon>Actinomycetes</taxon>
        <taxon>Streptosporangiales</taxon>
        <taxon>Streptosporangiaceae</taxon>
        <taxon>Nonomuraea</taxon>
    </lineage>
</organism>
<accession>A0A9X2K1L0</accession>
<evidence type="ECO:0000313" key="1">
    <source>
        <dbReference type="EMBL" id="MCP2357427.1"/>
    </source>
</evidence>
<proteinExistence type="predicted"/>